<dbReference type="Gene3D" id="3.90.228.10">
    <property type="match status" value="1"/>
</dbReference>
<dbReference type="SUPFAM" id="SSF117839">
    <property type="entry name" value="WWE domain"/>
    <property type="match status" value="1"/>
</dbReference>
<dbReference type="InterPro" id="IPR051712">
    <property type="entry name" value="ARTD-AVP"/>
</dbReference>
<dbReference type="RefSeq" id="XP_031755412.1">
    <property type="nucleotide sequence ID" value="XM_031899552.1"/>
</dbReference>
<keyword evidence="8" id="KW-1185">Reference proteome</keyword>
<dbReference type="PANTHER" id="PTHR45740">
    <property type="entry name" value="POLY [ADP-RIBOSE] POLYMERASE"/>
    <property type="match status" value="1"/>
</dbReference>
<evidence type="ECO:0000256" key="4">
    <source>
        <dbReference type="PROSITE-ProRule" id="PRU00723"/>
    </source>
</evidence>
<evidence type="ECO:0000259" key="7">
    <source>
        <dbReference type="PROSITE" id="PS51059"/>
    </source>
</evidence>
<evidence type="ECO:0000256" key="2">
    <source>
        <dbReference type="ARBA" id="ARBA00023242"/>
    </source>
</evidence>
<dbReference type="Pfam" id="PF00644">
    <property type="entry name" value="PARP"/>
    <property type="match status" value="1"/>
</dbReference>
<dbReference type="CDD" id="cd01439">
    <property type="entry name" value="TCCD_inducible_PARP_like"/>
    <property type="match status" value="1"/>
</dbReference>
<dbReference type="KEGG" id="xtr:100494987"/>
<feature type="domain" description="C3H1-type" evidence="5">
    <location>
        <begin position="68"/>
        <end position="95"/>
    </location>
</feature>
<dbReference type="RefSeq" id="XP_031755411.1">
    <property type="nucleotide sequence ID" value="XM_031899551.1"/>
</dbReference>
<dbReference type="GO" id="GO:0008270">
    <property type="term" value="F:zinc ion binding"/>
    <property type="evidence" value="ECO:0007669"/>
    <property type="project" value="UniProtKB-KW"/>
</dbReference>
<keyword evidence="4" id="KW-0479">Metal-binding</keyword>
<dbReference type="InterPro" id="IPR004170">
    <property type="entry name" value="WWE_dom"/>
</dbReference>
<evidence type="ECO:0000313" key="9">
    <source>
        <dbReference type="RefSeq" id="XP_031755411.1"/>
    </source>
</evidence>
<feature type="domain" description="WWE" evidence="6">
    <location>
        <begin position="164"/>
        <end position="240"/>
    </location>
</feature>
<dbReference type="Pfam" id="PF02825">
    <property type="entry name" value="WWE"/>
    <property type="match status" value="1"/>
</dbReference>
<dbReference type="OMA" id="GECYSTE"/>
<dbReference type="Proteomes" id="UP000008143">
    <property type="component" value="Chromosome 3"/>
</dbReference>
<evidence type="ECO:0000313" key="11">
    <source>
        <dbReference type="Xenbase" id="XB-GENE-29082499"/>
    </source>
</evidence>
<dbReference type="Pfam" id="PF23466">
    <property type="entry name" value="WWE_4"/>
    <property type="match status" value="1"/>
</dbReference>
<dbReference type="Xenbase" id="XB-GENE-29082499">
    <property type="gene designation" value="LOC100494987"/>
</dbReference>
<keyword evidence="2" id="KW-0539">Nucleus</keyword>
<dbReference type="InterPro" id="IPR012317">
    <property type="entry name" value="Poly(ADP-ribose)pol_cat_dom"/>
</dbReference>
<keyword evidence="4" id="KW-0862">Zinc</keyword>
<evidence type="ECO:0000313" key="10">
    <source>
        <dbReference type="RefSeq" id="XP_031755412.1"/>
    </source>
</evidence>
<dbReference type="AlphaFoldDB" id="A0A8J1JC10"/>
<dbReference type="PROSITE" id="PS50918">
    <property type="entry name" value="WWE"/>
    <property type="match status" value="1"/>
</dbReference>
<dbReference type="GeneID" id="100494987"/>
<name>A0A8J1JC10_XENTR</name>
<dbReference type="SUPFAM" id="SSF56399">
    <property type="entry name" value="ADP-ribosylation"/>
    <property type="match status" value="1"/>
</dbReference>
<dbReference type="Gene3D" id="3.30.720.50">
    <property type="match status" value="1"/>
</dbReference>
<dbReference type="InterPro" id="IPR037197">
    <property type="entry name" value="WWE_dom_sf"/>
</dbReference>
<feature type="domain" description="PARP catalytic" evidence="7">
    <location>
        <begin position="274"/>
        <end position="485"/>
    </location>
</feature>
<comment type="similarity">
    <text evidence="3">Belongs to the ARTD/PARP family.</text>
</comment>
<dbReference type="OrthoDB" id="6133115at2759"/>
<evidence type="ECO:0000259" key="5">
    <source>
        <dbReference type="PROSITE" id="PS50103"/>
    </source>
</evidence>
<dbReference type="InterPro" id="IPR000571">
    <property type="entry name" value="Znf_CCCH"/>
</dbReference>
<keyword evidence="4" id="KW-0863">Zinc-finger</keyword>
<protein>
    <submittedName>
        <fullName evidence="9 10">Protein mono-ADP-ribosyltransferase TIPARP</fullName>
    </submittedName>
</protein>
<evidence type="ECO:0000256" key="3">
    <source>
        <dbReference type="ARBA" id="ARBA00024347"/>
    </source>
</evidence>
<dbReference type="GO" id="GO:0003950">
    <property type="term" value="F:NAD+ poly-ADP-ribosyltransferase activity"/>
    <property type="evidence" value="ECO:0000318"/>
    <property type="project" value="GO_Central"/>
</dbReference>
<dbReference type="PANTHER" id="PTHR45740:SF19">
    <property type="entry name" value="PROTEIN MONO-ADP-RIBOSYLTRANSFERASE TIPARP"/>
    <property type="match status" value="1"/>
</dbReference>
<dbReference type="GO" id="GO:0005634">
    <property type="term" value="C:nucleus"/>
    <property type="evidence" value="ECO:0000318"/>
    <property type="project" value="GO_Central"/>
</dbReference>
<dbReference type="PROSITE" id="PS51059">
    <property type="entry name" value="PARP_CATALYTIC"/>
    <property type="match status" value="1"/>
</dbReference>
<comment type="subcellular location">
    <subcellularLocation>
        <location evidence="1">Nucleus</location>
    </subcellularLocation>
</comment>
<reference evidence="9 10" key="1">
    <citation type="submission" date="2025-04" db="UniProtKB">
        <authorList>
            <consortium name="RefSeq"/>
        </authorList>
    </citation>
    <scope>IDENTIFICATION</scope>
    <source>
        <strain evidence="9 10">Nigerian</strain>
        <tissue evidence="9 10">Liver and blood</tissue>
    </source>
</reference>
<proteinExistence type="inferred from homology"/>
<sequence length="485" mass="55627">MFPLSLPGMCFSPYPLPSCRKVTGTEPTQEEEELQRLEWGAGEAQQGATGDSDMAEEQTDPTYFIHMEDDIEICSRFLVGKCPQGSLCPRHHAMLPYTWQLKVASTGTWYTVGGWAQEALERLFCDPARTQVKCVHQGKKFTVDFTTMGVDHSPIFSRARRLSTSTSPSVPFHTSYRYYYEEKDSHWVEYGPNFVQSIEEGLREGFHDVLCSSFQFRYVLHLSKSYQENLQTATRRRMRARPLFRSPLEMMADLWTLRSAGSCCAAPTPNPPPYPKIWLMDNVSPLPAFDPVPLRCEDGEFPRVYRCFHKTMRETEYVVLEISRIQNYFQWEKYARKRDHMARSCSEAERASLERHLFHGTDHSLVEAICKQNFDARVCGKHATSYGQGSYFSTNASYSHKYSSPNSSGQHFMFLAKVLVGRPALGKTALRRPPPLFPEDPASPLYDSCVSKTNRPDIFVVFDNDQSYPYFLIKYQKIPEVVAVD</sequence>
<evidence type="ECO:0000259" key="6">
    <source>
        <dbReference type="PROSITE" id="PS50918"/>
    </source>
</evidence>
<dbReference type="AGR" id="Xenbase:XB-GENE-29082499"/>
<accession>A0A8J1JC10</accession>
<evidence type="ECO:0000313" key="8">
    <source>
        <dbReference type="Proteomes" id="UP000008143"/>
    </source>
</evidence>
<organism evidence="8 10">
    <name type="scientific">Xenopus tropicalis</name>
    <name type="common">Western clawed frog</name>
    <name type="synonym">Silurana tropicalis</name>
    <dbReference type="NCBI Taxonomy" id="8364"/>
    <lineage>
        <taxon>Eukaryota</taxon>
        <taxon>Metazoa</taxon>
        <taxon>Chordata</taxon>
        <taxon>Craniata</taxon>
        <taxon>Vertebrata</taxon>
        <taxon>Euteleostomi</taxon>
        <taxon>Amphibia</taxon>
        <taxon>Batrachia</taxon>
        <taxon>Anura</taxon>
        <taxon>Pipoidea</taxon>
        <taxon>Pipidae</taxon>
        <taxon>Xenopodinae</taxon>
        <taxon>Xenopus</taxon>
        <taxon>Silurana</taxon>
    </lineage>
</organism>
<feature type="zinc finger region" description="C3H1-type" evidence="4">
    <location>
        <begin position="68"/>
        <end position="95"/>
    </location>
</feature>
<gene>
    <name evidence="9 10 11" type="primary">LOC100494987</name>
</gene>
<evidence type="ECO:0000256" key="1">
    <source>
        <dbReference type="ARBA" id="ARBA00004123"/>
    </source>
</evidence>
<dbReference type="PROSITE" id="PS50103">
    <property type="entry name" value="ZF_C3H1"/>
    <property type="match status" value="1"/>
</dbReference>